<dbReference type="Proteomes" id="UP000184267">
    <property type="component" value="Unassembled WGS sequence"/>
</dbReference>
<evidence type="ECO:0000313" key="2">
    <source>
        <dbReference type="EMBL" id="OJT03180.1"/>
    </source>
</evidence>
<dbReference type="EMBL" id="MNAD01001626">
    <property type="protein sequence ID" value="OJT03180.1"/>
    <property type="molecule type" value="Genomic_DNA"/>
</dbReference>
<feature type="compositionally biased region" description="Basic and acidic residues" evidence="1">
    <location>
        <begin position="50"/>
        <end position="62"/>
    </location>
</feature>
<comment type="caution">
    <text evidence="2">The sequence shown here is derived from an EMBL/GenBank/DDBJ whole genome shotgun (WGS) entry which is preliminary data.</text>
</comment>
<gene>
    <name evidence="2" type="ORF">TRAPUB_6228</name>
</gene>
<sequence>MFSFFSNKASTCAECRSLGSGKSTSKLDKRTIGRPNIHSVNTKTTTTTATDDRHWIEDPGRG</sequence>
<feature type="region of interest" description="Disordered" evidence="1">
    <location>
        <begin position="15"/>
        <end position="62"/>
    </location>
</feature>
<name>A0A1M2V6B6_TRAPU</name>
<protein>
    <submittedName>
        <fullName evidence="2">Uncharacterized protein</fullName>
    </submittedName>
</protein>
<dbReference type="AlphaFoldDB" id="A0A1M2V6B6"/>
<reference evidence="2 3" key="1">
    <citation type="submission" date="2016-10" db="EMBL/GenBank/DDBJ databases">
        <title>Genome sequence of the basidiomycete white-rot fungus Trametes pubescens.</title>
        <authorList>
            <person name="Makela M.R."/>
            <person name="Granchi Z."/>
            <person name="Peng M."/>
            <person name="De Vries R.P."/>
            <person name="Grigoriev I."/>
            <person name="Riley R."/>
            <person name="Hilden K."/>
        </authorList>
    </citation>
    <scope>NUCLEOTIDE SEQUENCE [LARGE SCALE GENOMIC DNA]</scope>
    <source>
        <strain evidence="2 3">FBCC735</strain>
    </source>
</reference>
<organism evidence="2 3">
    <name type="scientific">Trametes pubescens</name>
    <name type="common">White-rot fungus</name>
    <dbReference type="NCBI Taxonomy" id="154538"/>
    <lineage>
        <taxon>Eukaryota</taxon>
        <taxon>Fungi</taxon>
        <taxon>Dikarya</taxon>
        <taxon>Basidiomycota</taxon>
        <taxon>Agaricomycotina</taxon>
        <taxon>Agaricomycetes</taxon>
        <taxon>Polyporales</taxon>
        <taxon>Polyporaceae</taxon>
        <taxon>Trametes</taxon>
    </lineage>
</organism>
<accession>A0A1M2V6B6</accession>
<proteinExistence type="predicted"/>
<evidence type="ECO:0000313" key="3">
    <source>
        <dbReference type="Proteomes" id="UP000184267"/>
    </source>
</evidence>
<evidence type="ECO:0000256" key="1">
    <source>
        <dbReference type="SAM" id="MobiDB-lite"/>
    </source>
</evidence>
<keyword evidence="3" id="KW-1185">Reference proteome</keyword>